<dbReference type="EMBL" id="LBTH01000002">
    <property type="protein sequence ID" value="KKQ36312.1"/>
    <property type="molecule type" value="Genomic_DNA"/>
</dbReference>
<dbReference type="Proteomes" id="UP000034852">
    <property type="component" value="Unassembled WGS sequence"/>
</dbReference>
<evidence type="ECO:0000259" key="1">
    <source>
        <dbReference type="Pfam" id="PF04773"/>
    </source>
</evidence>
<organism evidence="2 3">
    <name type="scientific">candidate division WS6 bacterium GW2011_GWA2_37_6</name>
    <dbReference type="NCBI Taxonomy" id="1619087"/>
    <lineage>
        <taxon>Bacteria</taxon>
        <taxon>Candidatus Dojkabacteria</taxon>
    </lineage>
</organism>
<dbReference type="PANTHER" id="PTHR38731">
    <property type="entry name" value="LIPL45-RELATED LIPOPROTEIN-RELATED"/>
    <property type="match status" value="1"/>
</dbReference>
<keyword evidence="2" id="KW-0449">Lipoprotein</keyword>
<dbReference type="InterPro" id="IPR006860">
    <property type="entry name" value="FecR"/>
</dbReference>
<name>A0A0G0H2C6_9BACT</name>
<dbReference type="PANTHER" id="PTHR38731:SF1">
    <property type="entry name" value="FECR PROTEIN DOMAIN-CONTAINING PROTEIN"/>
    <property type="match status" value="1"/>
</dbReference>
<comment type="caution">
    <text evidence="2">The sequence shown here is derived from an EMBL/GenBank/DDBJ whole genome shotgun (WGS) entry which is preliminary data.</text>
</comment>
<evidence type="ECO:0000313" key="3">
    <source>
        <dbReference type="Proteomes" id="UP000034852"/>
    </source>
</evidence>
<dbReference type="Pfam" id="PF04773">
    <property type="entry name" value="FecR"/>
    <property type="match status" value="1"/>
</dbReference>
<evidence type="ECO:0000313" key="2">
    <source>
        <dbReference type="EMBL" id="KKQ36312.1"/>
    </source>
</evidence>
<accession>A0A0G0H2C6</accession>
<dbReference type="Gene3D" id="2.60.120.1440">
    <property type="match status" value="1"/>
</dbReference>
<dbReference type="AlphaFoldDB" id="A0A0G0H2C6"/>
<sequence>MAKKNKKRRSKKLLLIVAGALVLFLLIGTTAVMGNLVFTEKSKNTEFTLVKETGTIYYKSQDDTDYKELDKTEITLTSGSFVKTDKDSYAKIFLEDNSLISLDQSTEIQLDLKESSTNINQLVGRTWNRVRTVSKGGEYEVKTPNAIAAVRGTIFGIDAINNDHSIAFVIENSVDVSRYEKKGDEQNILETIGLSPDEMATIIRDDKSFRIEKQEIPDEFKNDFWFKRNTIIDEEYQKVFDEKGSGGDNEIDNKDFMTSLLSALQEREDYSVFRFGLTSPSSLTEENIQEQLKQVSDITKINEQTCQNFTDSDFQLAIDKVNIYQEHISNYEEILTLLQQLKGNCSNGEFTQEEIEQLKTLVENANNAV</sequence>
<gene>
    <name evidence="2" type="ORF">US52_C0002G0005</name>
</gene>
<feature type="domain" description="FecR protein" evidence="1">
    <location>
        <begin position="82"/>
        <end position="174"/>
    </location>
</feature>
<proteinExistence type="predicted"/>
<reference evidence="2 3" key="1">
    <citation type="journal article" date="2015" name="Nature">
        <title>rRNA introns, odd ribosomes, and small enigmatic genomes across a large radiation of phyla.</title>
        <authorList>
            <person name="Brown C.T."/>
            <person name="Hug L.A."/>
            <person name="Thomas B.C."/>
            <person name="Sharon I."/>
            <person name="Castelle C.J."/>
            <person name="Singh A."/>
            <person name="Wilkins M.J."/>
            <person name="Williams K.H."/>
            <person name="Banfield J.F."/>
        </authorList>
    </citation>
    <scope>NUCLEOTIDE SEQUENCE [LARGE SCALE GENOMIC DNA]</scope>
</reference>
<protein>
    <submittedName>
        <fullName evidence="2">Lipoprotein LipL45</fullName>
    </submittedName>
</protein>